<organism evidence="6 7">
    <name type="scientific">Candidatus Woesebacteria bacterium GW2011_GWA1_39_8</name>
    <dbReference type="NCBI Taxonomy" id="1618552"/>
    <lineage>
        <taxon>Bacteria</taxon>
        <taxon>Candidatus Woeseibacteriota</taxon>
    </lineage>
</organism>
<feature type="region of interest" description="Disordered" evidence="4">
    <location>
        <begin position="1"/>
        <end position="20"/>
    </location>
</feature>
<dbReference type="PROSITE" id="PS50126">
    <property type="entry name" value="S1"/>
    <property type="match status" value="4"/>
</dbReference>
<dbReference type="Gene3D" id="2.40.50.140">
    <property type="entry name" value="Nucleic acid-binding proteins"/>
    <property type="match status" value="4"/>
</dbReference>
<evidence type="ECO:0000313" key="6">
    <source>
        <dbReference type="EMBL" id="KKR28719.1"/>
    </source>
</evidence>
<dbReference type="GO" id="GO:0006412">
    <property type="term" value="P:translation"/>
    <property type="evidence" value="ECO:0007669"/>
    <property type="project" value="TreeGrafter"/>
</dbReference>
<dbReference type="AlphaFoldDB" id="A0A0G0PKJ6"/>
<protein>
    <submittedName>
        <fullName evidence="6">RNA binding S1 domain protein</fullName>
    </submittedName>
</protein>
<dbReference type="GO" id="GO:0022627">
    <property type="term" value="C:cytosolic small ribosomal subunit"/>
    <property type="evidence" value="ECO:0007669"/>
    <property type="project" value="TreeGrafter"/>
</dbReference>
<proteinExistence type="inferred from homology"/>
<evidence type="ECO:0000256" key="1">
    <source>
        <dbReference type="ARBA" id="ARBA00006767"/>
    </source>
</evidence>
<keyword evidence="3" id="KW-0687">Ribonucleoprotein</keyword>
<reference evidence="6 7" key="1">
    <citation type="journal article" date="2015" name="Nature">
        <title>rRNA introns, odd ribosomes, and small enigmatic genomes across a large radiation of phyla.</title>
        <authorList>
            <person name="Brown C.T."/>
            <person name="Hug L.A."/>
            <person name="Thomas B.C."/>
            <person name="Sharon I."/>
            <person name="Castelle C.J."/>
            <person name="Singh A."/>
            <person name="Wilkins M.J."/>
            <person name="Williams K.H."/>
            <person name="Banfield J.F."/>
        </authorList>
    </citation>
    <scope>NUCLEOTIDE SEQUENCE [LARGE SCALE GENOMIC DNA]</scope>
</reference>
<feature type="domain" description="S1 motif" evidence="5">
    <location>
        <begin position="305"/>
        <end position="368"/>
    </location>
</feature>
<dbReference type="SMART" id="SM00316">
    <property type="entry name" value="S1"/>
    <property type="match status" value="4"/>
</dbReference>
<dbReference type="InterPro" id="IPR012340">
    <property type="entry name" value="NA-bd_OB-fold"/>
</dbReference>
<comment type="similarity">
    <text evidence="1">Belongs to the bacterial ribosomal protein bS1 family.</text>
</comment>
<dbReference type="Pfam" id="PF00575">
    <property type="entry name" value="S1"/>
    <property type="match status" value="3"/>
</dbReference>
<dbReference type="InterPro" id="IPR003029">
    <property type="entry name" value="S1_domain"/>
</dbReference>
<accession>A0A0G0PKJ6</accession>
<name>A0A0G0PKJ6_9BACT</name>
<dbReference type="InterPro" id="IPR050437">
    <property type="entry name" value="Ribos_protein_bS1-like"/>
</dbReference>
<feature type="domain" description="S1 motif" evidence="5">
    <location>
        <begin position="212"/>
        <end position="288"/>
    </location>
</feature>
<dbReference type="PATRIC" id="fig|1618552.3.peg.941"/>
<dbReference type="InterPro" id="IPR035104">
    <property type="entry name" value="Ribosomal_protein_S1-like"/>
</dbReference>
<evidence type="ECO:0000313" key="7">
    <source>
        <dbReference type="Proteomes" id="UP000034793"/>
    </source>
</evidence>
<gene>
    <name evidence="6" type="ORF">UT61_C0043G0007</name>
</gene>
<dbReference type="GO" id="GO:0003729">
    <property type="term" value="F:mRNA binding"/>
    <property type="evidence" value="ECO:0007669"/>
    <property type="project" value="TreeGrafter"/>
</dbReference>
<evidence type="ECO:0000256" key="4">
    <source>
        <dbReference type="SAM" id="MobiDB-lite"/>
    </source>
</evidence>
<evidence type="ECO:0000256" key="2">
    <source>
        <dbReference type="ARBA" id="ARBA00022980"/>
    </source>
</evidence>
<dbReference type="PANTHER" id="PTHR10724:SF7">
    <property type="entry name" value="SMALL RIBOSOMAL SUBUNIT PROTEIN BS1C"/>
    <property type="match status" value="1"/>
</dbReference>
<dbReference type="PRINTS" id="PR00681">
    <property type="entry name" value="RIBOSOMALS1"/>
</dbReference>
<evidence type="ECO:0000259" key="5">
    <source>
        <dbReference type="PROSITE" id="PS50126"/>
    </source>
</evidence>
<comment type="caution">
    <text evidence="6">The sequence shown here is derived from an EMBL/GenBank/DDBJ whole genome shotgun (WGS) entry which is preliminary data.</text>
</comment>
<dbReference type="CDD" id="cd04465">
    <property type="entry name" value="S1_RPS1_repeat_ec2_hs2"/>
    <property type="match status" value="1"/>
</dbReference>
<feature type="domain" description="S1 motif" evidence="5">
    <location>
        <begin position="36"/>
        <end position="107"/>
    </location>
</feature>
<sequence length="377" mass="41158">MATKKSQQSGSSSSSKNTMDELLAQYGGGVKGLSSGDKVKGRVVGQIKAHEILKKIVDSTTLSEGIIAEKAYKEAENYIRDLNVGDEVEAQVIVPETTDGYSILSLRHASADSSWDKISKAEEDNKILSVEVRNAISSGLIVDIKGLNGFIPNSQLGHDVVNDKNSLVGKKIKAIIIDVNRNENKIVLSEKEVSEAGDLELMRNAQKKVKEDELYDGVVSTIYDFGIFVKIEVKADTGGEKVPVEGLVHISEMSWDKINKPEDIVKVGQKVKVKVIGKKEGKLAFSMKQIQDDPWKTIGKKYPKETKVKGKAVKVSDFGIFVVLEPGVEGLLHITKIPPGTDIKVGDSVNVFVEDIDEKERKISLGLILTAKPIGYK</sequence>
<evidence type="ECO:0000256" key="3">
    <source>
        <dbReference type="ARBA" id="ARBA00023274"/>
    </source>
</evidence>
<dbReference type="Proteomes" id="UP000034793">
    <property type="component" value="Unassembled WGS sequence"/>
</dbReference>
<dbReference type="SUPFAM" id="SSF50249">
    <property type="entry name" value="Nucleic acid-binding proteins"/>
    <property type="match status" value="4"/>
</dbReference>
<dbReference type="EMBL" id="LBXL01000043">
    <property type="protein sequence ID" value="KKR28719.1"/>
    <property type="molecule type" value="Genomic_DNA"/>
</dbReference>
<keyword evidence="2" id="KW-0689">Ribosomal protein</keyword>
<dbReference type="PANTHER" id="PTHR10724">
    <property type="entry name" value="30S RIBOSOMAL PROTEIN S1"/>
    <property type="match status" value="1"/>
</dbReference>
<feature type="compositionally biased region" description="Low complexity" evidence="4">
    <location>
        <begin position="1"/>
        <end position="16"/>
    </location>
</feature>
<feature type="domain" description="S1 motif" evidence="5">
    <location>
        <begin position="125"/>
        <end position="191"/>
    </location>
</feature>
<dbReference type="GO" id="GO:0003735">
    <property type="term" value="F:structural constituent of ribosome"/>
    <property type="evidence" value="ECO:0007669"/>
    <property type="project" value="TreeGrafter"/>
</dbReference>